<evidence type="ECO:0000256" key="4">
    <source>
        <dbReference type="SAM" id="Phobius"/>
    </source>
</evidence>
<evidence type="ECO:0000313" key="6">
    <source>
        <dbReference type="WBParaSite" id="maker-uti_cns_0002140-snap-gene-0.12-mRNA-1"/>
    </source>
</evidence>
<keyword evidence="5" id="KW-1185">Reference proteome</keyword>
<dbReference type="Pfam" id="PF00023">
    <property type="entry name" value="Ank"/>
    <property type="match status" value="1"/>
</dbReference>
<evidence type="ECO:0000256" key="2">
    <source>
        <dbReference type="SAM" id="Coils"/>
    </source>
</evidence>
<feature type="region of interest" description="Disordered" evidence="3">
    <location>
        <begin position="570"/>
        <end position="606"/>
    </location>
</feature>
<name>A0A1I8GKF1_9PLAT</name>
<dbReference type="Proteomes" id="UP000095280">
    <property type="component" value="Unplaced"/>
</dbReference>
<feature type="transmembrane region" description="Helical" evidence="4">
    <location>
        <begin position="878"/>
        <end position="896"/>
    </location>
</feature>
<keyword evidence="4" id="KW-0472">Membrane</keyword>
<feature type="transmembrane region" description="Helical" evidence="4">
    <location>
        <begin position="987"/>
        <end position="1007"/>
    </location>
</feature>
<evidence type="ECO:0000313" key="5">
    <source>
        <dbReference type="Proteomes" id="UP000095280"/>
    </source>
</evidence>
<dbReference type="SUPFAM" id="SSF48403">
    <property type="entry name" value="Ankyrin repeat"/>
    <property type="match status" value="1"/>
</dbReference>
<keyword evidence="4" id="KW-1133">Transmembrane helix</keyword>
<keyword evidence="4" id="KW-0812">Transmembrane</keyword>
<feature type="repeat" description="ANK" evidence="1">
    <location>
        <begin position="467"/>
        <end position="499"/>
    </location>
</feature>
<feature type="transmembrane region" description="Helical" evidence="4">
    <location>
        <begin position="948"/>
        <end position="967"/>
    </location>
</feature>
<sequence length="1295" mass="147814">MDDEDFDLNEFGQYEFDFESIWSDADSQCRAWHRELLKACQNDEIEEQNRIAKTLKECIEDQNDIQAKALLFMTVVTSNTQLLKVLTERLPDLCLRVKSDKNNNILHFACCCKQTDSAVQSLQIIWDKCGQQLIKEPNAEMRTPLHISAQNSQNPDLLRWLASTVKDKQQFFIKDNDGKSAVHVAFEYQDLETLQTLATELSLKNCLSVKCQGRQILHITAMISEDPSVLLWLVAKVEDKQRFFDPDEDGKSAVYVAFNYQELDTLQALTTELGLQSCVSAKGPRRRTISHAAAENRSIPSVLLWLVSEVEDKQRFFDPDEDRESAIHVAFSCLNLDTLQTLAKELGLKKCISVKGPRNRTILHAAAENRIGNGAWLEKMPFRQGPMRRTILHAASENGSDPSVLLWLVSEVEGKQQFFDPDEDGESAVYVAFSCQNSDALQELAIELDLRNSEKILAVRVSDGPLKGATCLHFACESGHKENIEYLLQNGAKLQDETAAGQTCVDFAYNKGKLEVLIEVANDINKFPTEKSFSLRELLTLVDVAKKALKLPDKQSARNHLTKFNDSSLKASIQKDRTSTPKDAQEGRKKNDKKTEHDVERMSKTEESPEVQMLFRAFELDSTEMLRSLIGLGLVNDEIYDQFSKHILAQISKKQPNAKSPIMTTLLQYFSVQDGNSKALVLMEYAVLLEKPKLLTDLMLLPQFDIIPQTLRLLTYLKTKVDKSEILQRVQLQAYNTIINILDHLYANADEDTRELLFTYLTGSFRVSEDQRNAGPRFLAPHSSLLRRESSHADNDKPQQKRSNEARKLSSENDTASQKFKSVMDLVETLDCDDLFATECISNLVEQHWKRHPPLSWSRPQRCCTCNISAKVTIQQRFIIYSIFFLVFLLYFAWYVTDFSRTQQSPVPDIILLLYALSFTLQEVNDFINSISLKDLTILGRDMRIPRYFIDLFNYFDMAGLLLMWAGLVLKLLGHLSDPSLLRSCQVVLSVSFLFLGFRSVALLSYFKVTGPKINMLKSLLFSDLVPFMLVLLVLVYSFGIFFFNLLFPAFSDSRDAQALTKIFTVPVSLAFGMVESAQFESCSSSSLATGESCADEAGNKAYNGILVFVYLLLVNIVMWNLLIALFSRTVTELASRAEVLWRRNLFELLQEFAEVSPVPPPLSFPHYAWKLLQRCHACRCQPRSGEVSPADGAESSKPWWQHTEDFSGYPKDFKRFLIYQSEQLREHRPRLQWPVERNKGDIDVLKAHVENQVKDLLATQREDNEKMDERLDKLQQQMTNVMSILQQMQQQRQQ</sequence>
<dbReference type="PANTHER" id="PTHR13800">
    <property type="entry name" value="TRANSIENT RECEPTOR POTENTIAL CATION CHANNEL, SUBFAMILY M, MEMBER 6"/>
    <property type="match status" value="1"/>
</dbReference>
<keyword evidence="1" id="KW-0040">ANK repeat</keyword>
<dbReference type="InterPro" id="IPR002110">
    <property type="entry name" value="Ankyrin_rpt"/>
</dbReference>
<dbReference type="SMART" id="SM00248">
    <property type="entry name" value="ANK"/>
    <property type="match status" value="8"/>
</dbReference>
<dbReference type="Gene3D" id="1.25.40.20">
    <property type="entry name" value="Ankyrin repeat-containing domain"/>
    <property type="match status" value="2"/>
</dbReference>
<reference evidence="6" key="1">
    <citation type="submission" date="2016-11" db="UniProtKB">
        <authorList>
            <consortium name="WormBaseParasite"/>
        </authorList>
    </citation>
    <scope>IDENTIFICATION</scope>
</reference>
<dbReference type="InterPro" id="IPR036770">
    <property type="entry name" value="Ankyrin_rpt-contain_sf"/>
</dbReference>
<proteinExistence type="predicted"/>
<dbReference type="GO" id="GO:0005886">
    <property type="term" value="C:plasma membrane"/>
    <property type="evidence" value="ECO:0007669"/>
    <property type="project" value="TreeGrafter"/>
</dbReference>
<dbReference type="GO" id="GO:0099604">
    <property type="term" value="F:ligand-gated calcium channel activity"/>
    <property type="evidence" value="ECO:0007669"/>
    <property type="project" value="TreeGrafter"/>
</dbReference>
<accession>A0A1I8GKF1</accession>
<feature type="coiled-coil region" evidence="2">
    <location>
        <begin position="1258"/>
        <end position="1292"/>
    </location>
</feature>
<keyword evidence="2" id="KW-0175">Coiled coil</keyword>
<feature type="compositionally biased region" description="Basic and acidic residues" evidence="3">
    <location>
        <begin position="573"/>
        <end position="606"/>
    </location>
</feature>
<dbReference type="PROSITE" id="PS50088">
    <property type="entry name" value="ANK_REPEAT"/>
    <property type="match status" value="1"/>
</dbReference>
<evidence type="ECO:0000256" key="1">
    <source>
        <dbReference type="PROSITE-ProRule" id="PRU00023"/>
    </source>
</evidence>
<feature type="region of interest" description="Disordered" evidence="3">
    <location>
        <begin position="788"/>
        <end position="814"/>
    </location>
</feature>
<evidence type="ECO:0000256" key="3">
    <source>
        <dbReference type="SAM" id="MobiDB-lite"/>
    </source>
</evidence>
<dbReference type="PANTHER" id="PTHR13800:SF12">
    <property type="entry name" value="TRANSIENT RECEPTOR POTENTIAL CATION CHANNEL SUBFAMILY M MEMBER-LIKE 2"/>
    <property type="match status" value="1"/>
</dbReference>
<protein>
    <submittedName>
        <fullName evidence="6">ANK_REP_REGION domain-containing protein</fullName>
    </submittedName>
</protein>
<dbReference type="InterPro" id="IPR050927">
    <property type="entry name" value="TRPM"/>
</dbReference>
<dbReference type="WBParaSite" id="maker-uti_cns_0002140-snap-gene-0.12-mRNA-1">
    <property type="protein sequence ID" value="maker-uti_cns_0002140-snap-gene-0.12-mRNA-1"/>
    <property type="gene ID" value="maker-uti_cns_0002140-snap-gene-0.12"/>
</dbReference>
<dbReference type="PROSITE" id="PS50297">
    <property type="entry name" value="ANK_REP_REGION"/>
    <property type="match status" value="1"/>
</dbReference>
<feature type="transmembrane region" description="Helical" evidence="4">
    <location>
        <begin position="1028"/>
        <end position="1048"/>
    </location>
</feature>
<feature type="transmembrane region" description="Helical" evidence="4">
    <location>
        <begin position="1106"/>
        <end position="1127"/>
    </location>
</feature>
<organism evidence="5 6">
    <name type="scientific">Macrostomum lignano</name>
    <dbReference type="NCBI Taxonomy" id="282301"/>
    <lineage>
        <taxon>Eukaryota</taxon>
        <taxon>Metazoa</taxon>
        <taxon>Spiralia</taxon>
        <taxon>Lophotrochozoa</taxon>
        <taxon>Platyhelminthes</taxon>
        <taxon>Rhabditophora</taxon>
        <taxon>Macrostomorpha</taxon>
        <taxon>Macrostomida</taxon>
        <taxon>Macrostomidae</taxon>
        <taxon>Macrostomum</taxon>
    </lineage>
</organism>
<feature type="compositionally biased region" description="Basic and acidic residues" evidence="3">
    <location>
        <begin position="788"/>
        <end position="811"/>
    </location>
</feature>